<dbReference type="OrthoDB" id="9811423at2"/>
<reference evidence="1 2" key="1">
    <citation type="submission" date="2016-10" db="EMBL/GenBank/DDBJ databases">
        <authorList>
            <person name="de Groot N.N."/>
        </authorList>
    </citation>
    <scope>NUCLEOTIDE SEQUENCE [LARGE SCALE GENOMIC DNA]</scope>
    <source>
        <strain evidence="1 2">DSM 11363</strain>
    </source>
</reference>
<dbReference type="EMBL" id="FOHW01000033">
    <property type="protein sequence ID" value="SET92440.1"/>
    <property type="molecule type" value="Genomic_DNA"/>
</dbReference>
<evidence type="ECO:0000313" key="2">
    <source>
        <dbReference type="Proteomes" id="UP000182332"/>
    </source>
</evidence>
<accession>A0A1I0I902</accession>
<evidence type="ECO:0000313" key="1">
    <source>
        <dbReference type="EMBL" id="SET92440.1"/>
    </source>
</evidence>
<organism evidence="1 2">
    <name type="scientific">Pseudomonas graminis</name>
    <dbReference type="NCBI Taxonomy" id="158627"/>
    <lineage>
        <taxon>Bacteria</taxon>
        <taxon>Pseudomonadati</taxon>
        <taxon>Pseudomonadota</taxon>
        <taxon>Gammaproteobacteria</taxon>
        <taxon>Pseudomonadales</taxon>
        <taxon>Pseudomonadaceae</taxon>
        <taxon>Pseudomonas</taxon>
    </lineage>
</organism>
<dbReference type="Proteomes" id="UP000182332">
    <property type="component" value="Unassembled WGS sequence"/>
</dbReference>
<dbReference type="PANTHER" id="PTHR35175:SF2">
    <property type="entry name" value="DUF1289 DOMAIN-CONTAINING PROTEIN"/>
    <property type="match status" value="1"/>
</dbReference>
<dbReference type="InterPro" id="IPR010710">
    <property type="entry name" value="DUF1289"/>
</dbReference>
<proteinExistence type="predicted"/>
<dbReference type="AlphaFoldDB" id="A0A1I0I902"/>
<dbReference type="PANTHER" id="PTHR35175">
    <property type="entry name" value="DUF1289 DOMAIN-CONTAINING PROTEIN"/>
    <property type="match status" value="1"/>
</dbReference>
<sequence length="87" mass="9595">MSSAIPPIHEATIHDKPIHEKPVRSPCVSICALNEADICTGCQRTVAEITGWSRMDNQARRAVLVACDERARTSGMMFQVSDSSPRR</sequence>
<dbReference type="RefSeq" id="WP_074892284.1">
    <property type="nucleotide sequence ID" value="NZ_FOHW01000033.1"/>
</dbReference>
<protein>
    <recommendedName>
        <fullName evidence="3">Fe-S protein</fullName>
    </recommendedName>
</protein>
<evidence type="ECO:0008006" key="3">
    <source>
        <dbReference type="Google" id="ProtNLM"/>
    </source>
</evidence>
<gene>
    <name evidence="1" type="ORF">SAMN05216197_13344</name>
</gene>
<dbReference type="Pfam" id="PF06945">
    <property type="entry name" value="DUF1289"/>
    <property type="match status" value="1"/>
</dbReference>
<name>A0A1I0I902_9PSED</name>